<keyword evidence="1" id="KW-0647">Proteasome</keyword>
<sequence length="61" mass="6722">TYHTWKANDVTGQGAKSLCELLEKLYTDKVIETDNLTIKLVIKVLLEVVWSGGKNTGLAAM</sequence>
<reference evidence="1 2" key="1">
    <citation type="submission" date="2019-01" db="EMBL/GenBank/DDBJ databases">
        <authorList>
            <person name="Alioto T."/>
            <person name="Alioto T."/>
        </authorList>
    </citation>
    <scope>NUCLEOTIDE SEQUENCE [LARGE SCALE GENOMIC DNA]</scope>
</reference>
<evidence type="ECO:0000313" key="2">
    <source>
        <dbReference type="Proteomes" id="UP000386466"/>
    </source>
</evidence>
<dbReference type="Gene3D" id="3.60.20.10">
    <property type="entry name" value="Glutamine Phosphoribosylpyrophosphate, subunit 1, domain 1"/>
    <property type="match status" value="1"/>
</dbReference>
<protein>
    <submittedName>
        <fullName evidence="1">Proteasome subunit alpha type-7-b</fullName>
    </submittedName>
</protein>
<dbReference type="InterPro" id="IPR029055">
    <property type="entry name" value="Ntn_hydrolases_N"/>
</dbReference>
<keyword evidence="2" id="KW-1185">Reference proteome</keyword>
<evidence type="ECO:0000313" key="1">
    <source>
        <dbReference type="EMBL" id="VFV19836.1"/>
    </source>
</evidence>
<proteinExistence type="predicted"/>
<organism evidence="1 2">
    <name type="scientific">Lynx pardinus</name>
    <name type="common">Iberian lynx</name>
    <name type="synonym">Felis pardina</name>
    <dbReference type="NCBI Taxonomy" id="191816"/>
    <lineage>
        <taxon>Eukaryota</taxon>
        <taxon>Metazoa</taxon>
        <taxon>Chordata</taxon>
        <taxon>Craniata</taxon>
        <taxon>Vertebrata</taxon>
        <taxon>Euteleostomi</taxon>
        <taxon>Mammalia</taxon>
        <taxon>Eutheria</taxon>
        <taxon>Laurasiatheria</taxon>
        <taxon>Carnivora</taxon>
        <taxon>Feliformia</taxon>
        <taxon>Felidae</taxon>
        <taxon>Felinae</taxon>
        <taxon>Lynx</taxon>
    </lineage>
</organism>
<dbReference type="GO" id="GO:0000502">
    <property type="term" value="C:proteasome complex"/>
    <property type="evidence" value="ECO:0007669"/>
    <property type="project" value="UniProtKB-KW"/>
</dbReference>
<dbReference type="EMBL" id="CAAGRJ010001844">
    <property type="protein sequence ID" value="VFV19836.1"/>
    <property type="molecule type" value="Genomic_DNA"/>
</dbReference>
<feature type="non-terminal residue" evidence="1">
    <location>
        <position position="1"/>
    </location>
</feature>
<dbReference type="Proteomes" id="UP000386466">
    <property type="component" value="Unassembled WGS sequence"/>
</dbReference>
<accession>A0A485MJK2</accession>
<feature type="non-terminal residue" evidence="1">
    <location>
        <position position="61"/>
    </location>
</feature>
<name>A0A485MJK2_LYNPA</name>
<gene>
    <name evidence="1" type="ORF">LYPA_23C012863</name>
</gene>
<dbReference type="AlphaFoldDB" id="A0A485MJK2"/>